<accession>A0A6J5R372</accession>
<gene>
    <name evidence="1" type="ORF">UFOVP1196_55</name>
</gene>
<sequence>MSVESVIHEGQISIKARTYRHSWKRMDDGSETVLAYGNFVPQKATAP</sequence>
<evidence type="ECO:0000313" key="1">
    <source>
        <dbReference type="EMBL" id="CAB4190392.1"/>
    </source>
</evidence>
<protein>
    <submittedName>
        <fullName evidence="1">Uncharacterized protein</fullName>
    </submittedName>
</protein>
<organism evidence="1">
    <name type="scientific">uncultured Caudovirales phage</name>
    <dbReference type="NCBI Taxonomy" id="2100421"/>
    <lineage>
        <taxon>Viruses</taxon>
        <taxon>Duplodnaviria</taxon>
        <taxon>Heunggongvirae</taxon>
        <taxon>Uroviricota</taxon>
        <taxon>Caudoviricetes</taxon>
        <taxon>Peduoviridae</taxon>
        <taxon>Maltschvirus</taxon>
        <taxon>Maltschvirus maltsch</taxon>
    </lineage>
</organism>
<reference evidence="1" key="1">
    <citation type="submission" date="2020-05" db="EMBL/GenBank/DDBJ databases">
        <authorList>
            <person name="Chiriac C."/>
            <person name="Salcher M."/>
            <person name="Ghai R."/>
            <person name="Kavagutti S V."/>
        </authorList>
    </citation>
    <scope>NUCLEOTIDE SEQUENCE</scope>
</reference>
<name>A0A6J5R372_9CAUD</name>
<proteinExistence type="predicted"/>
<dbReference type="EMBL" id="LR797148">
    <property type="protein sequence ID" value="CAB4190392.1"/>
    <property type="molecule type" value="Genomic_DNA"/>
</dbReference>